<name>A0A6H5H3L5_9HEMI</name>
<feature type="compositionally biased region" description="Polar residues" evidence="1">
    <location>
        <begin position="573"/>
        <end position="589"/>
    </location>
</feature>
<feature type="region of interest" description="Disordered" evidence="1">
    <location>
        <begin position="326"/>
        <end position="488"/>
    </location>
</feature>
<evidence type="ECO:0000256" key="1">
    <source>
        <dbReference type="SAM" id="MobiDB-lite"/>
    </source>
</evidence>
<feature type="region of interest" description="Disordered" evidence="1">
    <location>
        <begin position="949"/>
        <end position="984"/>
    </location>
</feature>
<evidence type="ECO:0000313" key="2">
    <source>
        <dbReference type="EMBL" id="CAB0010392.1"/>
    </source>
</evidence>
<sequence>MGLYNNVQAGGQAHTNGPNNYYQQQQQQQQPQRLYGREPSLPQQAQSGQPVPSYLTNGSAAKTHYPSPSPSPHEIRLPSMSPFNNLAYANQLHQSQRSRHTPPVAASNAPSLPPISQLKPPVPAPVSAPGMAPAPAQSPLPAPTPPPSIANYQHRQVNGGASTGGRYSNSFYYQNQSLLIQQYELQQQQQQLQQQLQIQQREELKQQQAFYSSLTNSRQQTQSHHAQQPQSTHRPQSRDYPNANPPSQSPSRSSAPSGPAIAPTRTSTSRTTPTNKTGGTSGANSKRESPLDLSVKTVRQSADSTAENSNTDSGTTYYYFQQEGVRAHQQNSSASNQQSNPYAAMQPATTPKVDFSPNFSQHAHILQSHQNQPQSRPQSQQSVNYRQQHQPPSQQQPHAYQQQLPPHSRAAPSSHQPSSRGSSSQHHPAANNVEKQRWKKNMPTSFPLPSTSVLKPGSSSGMPPYNPTNLSGSNNMPGTSGNVGLLSGHYHVNHLGQTIPKPSYPQEPTRYQQNYLKRPPSEDQSKASAPVAPKQPRISADDRSWKASIDREIEERFNTYLSSKGLANGEVSKASSESSTGATVTQTSVPYPAPPIKNLNHSQHVQPQQQTASLQHGYPSSADKNSHSSGSGGGAADKRVLSILRNSLETKEARLQQQLAKSPLQYTELTTRPPSSIHQMYSQSHHRQPLPAFQSLGPPPPQRDSFPTHPRLSIPKAIDSVKELNRTAPPYLGSNVYPPHFPTEYRPHLHPGMLQHHSSHRVPTIETSNRQSEVVDITKEETSDLVNLSPRAMPSQPSLLNFNNQARLPGAVQNGANPPSSKGDFDGLAAFLAARIRTKAELKQATPDSKDGLKGLRLGTTSGRGRGGRGRGRRGGGPGSRGGRGARTKKTLYGDGSDFRTPGWEDEVYKFKKSLRMPPRLINIARPSCWPKPPLSLPDLEAYPDSPMTNDSADTFPGKNNVENGAKKENVEPAKEEDKKSLAKSLGEDHSFLNRLMAKYTARKKKIKKESPAKAEWTTGEDAPELLPTPSLLGAKDPGLLGFRKETINEYREEFLKSGSFTAEADLPPTILETRTRTENKLYQERLTIREVFGTERPASAPPPGTTTDDLRRRQRLRKNKQMEKKKRMMVRAKKEKLRQEGAGKGSAAVPKEANLDGIEIEESEFPLPTLYRLSGDNNSWVLFHELAPLLDNIKSKEALCKVLKQDSSTVVRDMKLHEFYAKAHARNVLRSFRTVLKFVLVKGNSRRNRALALPGRSPLRDAECRCLKDRSSRYTCPEVQSLMRSVSPMSWKPSPTGRWPMPSASSRRSADMLKICSPNLRETREGSPPGPALSRHVWTDYRSKSLSWIAP</sequence>
<keyword evidence="3" id="KW-1185">Reference proteome</keyword>
<feature type="compositionally biased region" description="Polar residues" evidence="1">
    <location>
        <begin position="150"/>
        <end position="163"/>
    </location>
</feature>
<organism evidence="2 3">
    <name type="scientific">Nesidiocoris tenuis</name>
    <dbReference type="NCBI Taxonomy" id="355587"/>
    <lineage>
        <taxon>Eukaryota</taxon>
        <taxon>Metazoa</taxon>
        <taxon>Ecdysozoa</taxon>
        <taxon>Arthropoda</taxon>
        <taxon>Hexapoda</taxon>
        <taxon>Insecta</taxon>
        <taxon>Pterygota</taxon>
        <taxon>Neoptera</taxon>
        <taxon>Paraneoptera</taxon>
        <taxon>Hemiptera</taxon>
        <taxon>Heteroptera</taxon>
        <taxon>Panheteroptera</taxon>
        <taxon>Cimicomorpha</taxon>
        <taxon>Miridae</taxon>
        <taxon>Dicyphina</taxon>
        <taxon>Nesidiocoris</taxon>
    </lineage>
</organism>
<feature type="region of interest" description="Disordered" evidence="1">
    <location>
        <begin position="212"/>
        <end position="314"/>
    </location>
</feature>
<dbReference type="OrthoDB" id="3666223at2759"/>
<feature type="compositionally biased region" description="Low complexity" evidence="1">
    <location>
        <begin position="249"/>
        <end position="278"/>
    </location>
</feature>
<proteinExistence type="predicted"/>
<feature type="compositionally biased region" description="Polar residues" evidence="1">
    <location>
        <begin position="1"/>
        <end position="17"/>
    </location>
</feature>
<dbReference type="Proteomes" id="UP000479000">
    <property type="component" value="Unassembled WGS sequence"/>
</dbReference>
<gene>
    <name evidence="2" type="ORF">NTEN_LOCUS15437</name>
</gene>
<feature type="compositionally biased region" description="Low complexity" evidence="1">
    <location>
        <begin position="219"/>
        <end position="233"/>
    </location>
</feature>
<feature type="region of interest" description="Disordered" evidence="1">
    <location>
        <begin position="1096"/>
        <end position="1150"/>
    </location>
</feature>
<feature type="compositionally biased region" description="Polar residues" evidence="1">
    <location>
        <begin position="41"/>
        <end position="60"/>
    </location>
</feature>
<feature type="compositionally biased region" description="Basic residues" evidence="1">
    <location>
        <begin position="1113"/>
        <end position="1137"/>
    </location>
</feature>
<protein>
    <submittedName>
        <fullName evidence="2">Uncharacterized protein</fullName>
    </submittedName>
</protein>
<feature type="compositionally biased region" description="Polar residues" evidence="1">
    <location>
        <begin position="442"/>
        <end position="482"/>
    </location>
</feature>
<feature type="region of interest" description="Disordered" evidence="1">
    <location>
        <begin position="1"/>
        <end position="80"/>
    </location>
</feature>
<feature type="compositionally biased region" description="Low complexity" evidence="1">
    <location>
        <begin position="18"/>
        <end position="32"/>
    </location>
</feature>
<reference evidence="2 3" key="1">
    <citation type="submission" date="2020-02" db="EMBL/GenBank/DDBJ databases">
        <authorList>
            <person name="Ferguson B K."/>
        </authorList>
    </citation>
    <scope>NUCLEOTIDE SEQUENCE [LARGE SCALE GENOMIC DNA]</scope>
</reference>
<feature type="compositionally biased region" description="Basic and acidic residues" evidence="1">
    <location>
        <begin position="842"/>
        <end position="854"/>
    </location>
</feature>
<feature type="region of interest" description="Disordered" evidence="1">
    <location>
        <begin position="516"/>
        <end position="545"/>
    </location>
</feature>
<dbReference type="EMBL" id="CADCXU010023024">
    <property type="protein sequence ID" value="CAB0010392.1"/>
    <property type="molecule type" value="Genomic_DNA"/>
</dbReference>
<feature type="compositionally biased region" description="Polar residues" evidence="1">
    <location>
        <begin position="599"/>
        <end position="614"/>
    </location>
</feature>
<feature type="compositionally biased region" description="Pro residues" evidence="1">
    <location>
        <begin position="136"/>
        <end position="148"/>
    </location>
</feature>
<feature type="compositionally biased region" description="Polar residues" evidence="1">
    <location>
        <begin position="297"/>
        <end position="314"/>
    </location>
</feature>
<feature type="compositionally biased region" description="Low complexity" evidence="1">
    <location>
        <begin position="329"/>
        <end position="340"/>
    </location>
</feature>
<feature type="compositionally biased region" description="Basic and acidic residues" evidence="1">
    <location>
        <begin position="965"/>
        <end position="984"/>
    </location>
</feature>
<feature type="region of interest" description="Disordered" evidence="1">
    <location>
        <begin position="571"/>
        <end position="636"/>
    </location>
</feature>
<feature type="compositionally biased region" description="Low complexity" evidence="1">
    <location>
        <begin position="367"/>
        <end position="428"/>
    </location>
</feature>
<feature type="region of interest" description="Disordered" evidence="1">
    <location>
        <begin position="842"/>
        <end position="898"/>
    </location>
</feature>
<feature type="region of interest" description="Disordered" evidence="1">
    <location>
        <begin position="682"/>
        <end position="712"/>
    </location>
</feature>
<feature type="region of interest" description="Disordered" evidence="1">
    <location>
        <begin position="1288"/>
        <end position="1311"/>
    </location>
</feature>
<accession>A0A6H5H3L5</accession>
<evidence type="ECO:0000313" key="3">
    <source>
        <dbReference type="Proteomes" id="UP000479000"/>
    </source>
</evidence>
<feature type="region of interest" description="Disordered" evidence="1">
    <location>
        <begin position="92"/>
        <end position="163"/>
    </location>
</feature>